<feature type="compositionally biased region" description="Acidic residues" evidence="1">
    <location>
        <begin position="110"/>
        <end position="122"/>
    </location>
</feature>
<name>A0A2P2LEU4_RHIMU</name>
<dbReference type="EMBL" id="GGEC01035956">
    <property type="protein sequence ID" value="MBX16440.1"/>
    <property type="molecule type" value="Transcribed_RNA"/>
</dbReference>
<dbReference type="PANTHER" id="PTHR37196">
    <property type="entry name" value="TRANSMEMBRANE PROTEIN"/>
    <property type="match status" value="1"/>
</dbReference>
<sequence>MKCIQSHCPFLPLHSRIKHKQPLKADALLLPFREGTTRAGFERSQKLPMRTRVITSSFILGATSAVKAGDISVLLQTGGLLLLMYGITNFVVPSFISKNLRPEKANMEPVIEDDSDDDESEETQSPRD</sequence>
<reference evidence="2" key="1">
    <citation type="submission" date="2018-02" db="EMBL/GenBank/DDBJ databases">
        <title>Rhizophora mucronata_Transcriptome.</title>
        <authorList>
            <person name="Meera S.P."/>
            <person name="Sreeshan A."/>
            <person name="Augustine A."/>
        </authorList>
    </citation>
    <scope>NUCLEOTIDE SEQUENCE</scope>
    <source>
        <tissue evidence="2">Leaf</tissue>
    </source>
</reference>
<dbReference type="PANTHER" id="PTHR37196:SF2">
    <property type="entry name" value="TRANSMEMBRANE PROTEIN"/>
    <property type="match status" value="1"/>
</dbReference>
<organism evidence="2">
    <name type="scientific">Rhizophora mucronata</name>
    <name type="common">Asiatic mangrove</name>
    <dbReference type="NCBI Taxonomy" id="61149"/>
    <lineage>
        <taxon>Eukaryota</taxon>
        <taxon>Viridiplantae</taxon>
        <taxon>Streptophyta</taxon>
        <taxon>Embryophyta</taxon>
        <taxon>Tracheophyta</taxon>
        <taxon>Spermatophyta</taxon>
        <taxon>Magnoliopsida</taxon>
        <taxon>eudicotyledons</taxon>
        <taxon>Gunneridae</taxon>
        <taxon>Pentapetalae</taxon>
        <taxon>rosids</taxon>
        <taxon>fabids</taxon>
        <taxon>Malpighiales</taxon>
        <taxon>Rhizophoraceae</taxon>
        <taxon>Rhizophora</taxon>
    </lineage>
</organism>
<protein>
    <submittedName>
        <fullName evidence="2">Uncharacterized protein MANES_15G070100</fullName>
    </submittedName>
</protein>
<evidence type="ECO:0000313" key="2">
    <source>
        <dbReference type="EMBL" id="MBX16440.1"/>
    </source>
</evidence>
<dbReference type="AlphaFoldDB" id="A0A2P2LEU4"/>
<evidence type="ECO:0000256" key="1">
    <source>
        <dbReference type="SAM" id="MobiDB-lite"/>
    </source>
</evidence>
<feature type="region of interest" description="Disordered" evidence="1">
    <location>
        <begin position="106"/>
        <end position="128"/>
    </location>
</feature>
<proteinExistence type="predicted"/>
<accession>A0A2P2LEU4</accession>